<name>A0A553JQ30_SHEHA</name>
<dbReference type="AlphaFoldDB" id="A0A553JQ30"/>
<evidence type="ECO:0000313" key="3">
    <source>
        <dbReference type="Proteomes" id="UP000318126"/>
    </source>
</evidence>
<dbReference type="EMBL" id="VKGK01000009">
    <property type="protein sequence ID" value="TRY14538.1"/>
    <property type="molecule type" value="Genomic_DNA"/>
</dbReference>
<dbReference type="RefSeq" id="WP_143564229.1">
    <property type="nucleotide sequence ID" value="NZ_BMPL01000007.1"/>
</dbReference>
<comment type="caution">
    <text evidence="2">The sequence shown here is derived from an EMBL/GenBank/DDBJ whole genome shotgun (WGS) entry which is preliminary data.</text>
</comment>
<feature type="signal peptide" evidence="1">
    <location>
        <begin position="1"/>
        <end position="25"/>
    </location>
</feature>
<evidence type="ECO:0008006" key="4">
    <source>
        <dbReference type="Google" id="ProtNLM"/>
    </source>
</evidence>
<gene>
    <name evidence="2" type="ORF">FN961_09025</name>
</gene>
<feature type="chain" id="PRO_5022042422" description="CopL family metal-binding regulatory protein" evidence="1">
    <location>
        <begin position="26"/>
        <end position="144"/>
    </location>
</feature>
<keyword evidence="3" id="KW-1185">Reference proteome</keyword>
<dbReference type="Proteomes" id="UP000318126">
    <property type="component" value="Unassembled WGS sequence"/>
</dbReference>
<evidence type="ECO:0000313" key="2">
    <source>
        <dbReference type="EMBL" id="TRY14538.1"/>
    </source>
</evidence>
<sequence>MFTFLCRHTLLALTLLAMLSQGVFASGSMIDMSQTHEVSMSGSHHDAMMSMKDGATCHTELTDEPSHCCDNGQNSMLPGAAQNCCDGDGACEGDCSHCLVVSVTGTLFSSKPWSGFSPSEFVMATPMPHFHSISLPQDIRPPIA</sequence>
<protein>
    <recommendedName>
        <fullName evidence="4">CopL family metal-binding regulatory protein</fullName>
    </recommendedName>
</protein>
<proteinExistence type="predicted"/>
<accession>A0A553JQ30</accession>
<evidence type="ECO:0000256" key="1">
    <source>
        <dbReference type="SAM" id="SignalP"/>
    </source>
</evidence>
<keyword evidence="1" id="KW-0732">Signal</keyword>
<reference evidence="3" key="1">
    <citation type="submission" date="2019-07" db="EMBL/GenBank/DDBJ databases">
        <title>Shewanella sp. YLB-08 draft genomic sequence.</title>
        <authorList>
            <person name="Yu L."/>
        </authorList>
    </citation>
    <scope>NUCLEOTIDE SEQUENCE [LARGE SCALE GENOMIC DNA]</scope>
    <source>
        <strain evidence="3">JCM 20706</strain>
    </source>
</reference>
<dbReference type="OrthoDB" id="6264503at2"/>
<organism evidence="2 3">
    <name type="scientific">Shewanella hanedai</name>
    <name type="common">Alteromonas hanedai</name>
    <dbReference type="NCBI Taxonomy" id="25"/>
    <lineage>
        <taxon>Bacteria</taxon>
        <taxon>Pseudomonadati</taxon>
        <taxon>Pseudomonadota</taxon>
        <taxon>Gammaproteobacteria</taxon>
        <taxon>Alteromonadales</taxon>
        <taxon>Shewanellaceae</taxon>
        <taxon>Shewanella</taxon>
    </lineage>
</organism>